<organism evidence="2 3">
    <name type="scientific">Schistosoma mekongi</name>
    <name type="common">Parasitic worm</name>
    <dbReference type="NCBI Taxonomy" id="38744"/>
    <lineage>
        <taxon>Eukaryota</taxon>
        <taxon>Metazoa</taxon>
        <taxon>Spiralia</taxon>
        <taxon>Lophotrochozoa</taxon>
        <taxon>Platyhelminthes</taxon>
        <taxon>Trematoda</taxon>
        <taxon>Digenea</taxon>
        <taxon>Strigeidida</taxon>
        <taxon>Schistosomatoidea</taxon>
        <taxon>Schistosomatidae</taxon>
        <taxon>Schistosoma</taxon>
    </lineage>
</organism>
<feature type="domain" description="Anaphase-promoting complex subunit 4-like WD40" evidence="1">
    <location>
        <begin position="340"/>
        <end position="376"/>
    </location>
</feature>
<dbReference type="Gene3D" id="2.130.10.10">
    <property type="entry name" value="YVTN repeat-like/Quinoprotein amine dehydrogenase"/>
    <property type="match status" value="2"/>
</dbReference>
<dbReference type="Proteomes" id="UP001292079">
    <property type="component" value="Unassembled WGS sequence"/>
</dbReference>
<name>A0AAE1Z6N5_SCHME</name>
<keyword evidence="3" id="KW-1185">Reference proteome</keyword>
<dbReference type="Pfam" id="PF12894">
    <property type="entry name" value="ANAPC4_WD40"/>
    <property type="match status" value="1"/>
</dbReference>
<dbReference type="AlphaFoldDB" id="A0AAE1Z6N5"/>
<accession>A0AAE1Z6N5</accession>
<dbReference type="SUPFAM" id="SSF50978">
    <property type="entry name" value="WD40 repeat-like"/>
    <property type="match status" value="1"/>
</dbReference>
<dbReference type="SMART" id="SM00320">
    <property type="entry name" value="WD40"/>
    <property type="match status" value="3"/>
</dbReference>
<reference evidence="2" key="1">
    <citation type="submission" date="2022-04" db="EMBL/GenBank/DDBJ databases">
        <authorList>
            <person name="Xu L."/>
            <person name="Lv Z."/>
        </authorList>
    </citation>
    <scope>NUCLEOTIDE SEQUENCE</scope>
    <source>
        <strain evidence="2">LV_2022a</strain>
    </source>
</reference>
<dbReference type="InterPro" id="IPR015943">
    <property type="entry name" value="WD40/YVTN_repeat-like_dom_sf"/>
</dbReference>
<evidence type="ECO:0000259" key="1">
    <source>
        <dbReference type="Pfam" id="PF12894"/>
    </source>
</evidence>
<reference evidence="2" key="2">
    <citation type="journal article" date="2023" name="Infect Dis Poverty">
        <title>Chromosome-scale genome of the human blood fluke Schistosoma mekongi and its implications for public health.</title>
        <authorList>
            <person name="Zhou M."/>
            <person name="Xu L."/>
            <person name="Xu D."/>
            <person name="Chen W."/>
            <person name="Khan J."/>
            <person name="Hu Y."/>
            <person name="Huang H."/>
            <person name="Wei H."/>
            <person name="Zhang Y."/>
            <person name="Chusongsang P."/>
            <person name="Tanasarnprasert K."/>
            <person name="Hu X."/>
            <person name="Limpanont Y."/>
            <person name="Lv Z."/>
        </authorList>
    </citation>
    <scope>NUCLEOTIDE SEQUENCE</scope>
    <source>
        <strain evidence="2">LV_2022a</strain>
    </source>
</reference>
<evidence type="ECO:0000313" key="2">
    <source>
        <dbReference type="EMBL" id="KAK4468571.1"/>
    </source>
</evidence>
<proteinExistence type="predicted"/>
<sequence>MLYVYVCLLDIKNFKEPAHILIPAQPYYKTNSDPTVSYSVGPCTCILSISDYHLISGHLNGWIVIWSLEKYRSLCQWIGHNGCQLTSLHFWPRNNPGGTLISHGRDGFIRFWDLNTLQFDTTKLFIPLNQVFSEIETYDVSFCNSDLWPALSGSTDVYFLAHLCQEDRDDSSGTNIKEPTIEVIQLPQFTFICHQSIVAIQTSCKNVTNLGMCMTLQGIDKTVYHVNQVHCLLLAGFESGHLILLGDGKVLSVLESPIGQSIPIMTLSVQPALYKHIPEEENSDFIEDVRFIVLGGPSVDSCDTDPLSFDGNIALIQLELFTSHVSNQCKLSKIRCKSIDNCNAGISCLAWRNDGCLLAVGQWDGQIRLLQVVQSKSKRFKLNSLGYLTSIGGLNEGSLLGEWSSTTLTQPHGPNIDQQSRQIRSCTFTKRSNFLITSVPASAGALGSLLVWDVYR</sequence>
<dbReference type="InterPro" id="IPR001680">
    <property type="entry name" value="WD40_rpt"/>
</dbReference>
<protein>
    <recommendedName>
        <fullName evidence="1">Anaphase-promoting complex subunit 4-like WD40 domain-containing protein</fullName>
    </recommendedName>
</protein>
<dbReference type="InterPro" id="IPR024977">
    <property type="entry name" value="Apc4-like_WD40_dom"/>
</dbReference>
<comment type="caution">
    <text evidence="2">The sequence shown here is derived from an EMBL/GenBank/DDBJ whole genome shotgun (WGS) entry which is preliminary data.</text>
</comment>
<dbReference type="InterPro" id="IPR036322">
    <property type="entry name" value="WD40_repeat_dom_sf"/>
</dbReference>
<evidence type="ECO:0000313" key="3">
    <source>
        <dbReference type="Proteomes" id="UP001292079"/>
    </source>
</evidence>
<gene>
    <name evidence="2" type="ORF">MN116_007765</name>
</gene>
<dbReference type="EMBL" id="JALJAT010000006">
    <property type="protein sequence ID" value="KAK4468571.1"/>
    <property type="molecule type" value="Genomic_DNA"/>
</dbReference>